<name>A0A916WGS3_9BURK</name>
<sequence>MGRPGAAAVRVQLGLLLLALACLLPGLAYAQSVALAGILGSKALLVVNSAPPKSVAAGDTHMNVKVISASGDQAVLELNGKRLTLRVGDAPVSVGAGGGTGGGAGKGNRIVLNAGSGGHFMTAGQINGRAVQFMVDTGATSIAMSAADAERTGIQYKDGDPVRMTTANGITQGYRVKLNSVRIGDVEVFDVDAVVSPQPMPFMLLGNSFLTRFQMLRENEQMILVRRY</sequence>
<dbReference type="NCBIfam" id="TIGR02281">
    <property type="entry name" value="clan_AA_DTGA"/>
    <property type="match status" value="1"/>
</dbReference>
<dbReference type="Proteomes" id="UP000620596">
    <property type="component" value="Unassembled WGS sequence"/>
</dbReference>
<protein>
    <recommendedName>
        <fullName evidence="3">TIGR02281 family clan AA aspartic protease</fullName>
    </recommendedName>
</protein>
<dbReference type="Gene3D" id="2.40.70.10">
    <property type="entry name" value="Acid Proteases"/>
    <property type="match status" value="1"/>
</dbReference>
<dbReference type="SUPFAM" id="SSF50630">
    <property type="entry name" value="Acid proteases"/>
    <property type="match status" value="1"/>
</dbReference>
<comment type="caution">
    <text evidence="1">The sequence shown here is derived from an EMBL/GenBank/DDBJ whole genome shotgun (WGS) entry which is preliminary data.</text>
</comment>
<dbReference type="InterPro" id="IPR001969">
    <property type="entry name" value="Aspartic_peptidase_AS"/>
</dbReference>
<proteinExistence type="predicted"/>
<evidence type="ECO:0000313" key="2">
    <source>
        <dbReference type="Proteomes" id="UP000620596"/>
    </source>
</evidence>
<dbReference type="PROSITE" id="PS00141">
    <property type="entry name" value="ASP_PROTEASE"/>
    <property type="match status" value="1"/>
</dbReference>
<accession>A0A916WGS3</accession>
<dbReference type="PROSITE" id="PS51257">
    <property type="entry name" value="PROKAR_LIPOPROTEIN"/>
    <property type="match status" value="1"/>
</dbReference>
<dbReference type="Pfam" id="PF13975">
    <property type="entry name" value="gag-asp_proteas"/>
    <property type="match status" value="1"/>
</dbReference>
<dbReference type="GO" id="GO:0004190">
    <property type="term" value="F:aspartic-type endopeptidase activity"/>
    <property type="evidence" value="ECO:0007669"/>
    <property type="project" value="InterPro"/>
</dbReference>
<dbReference type="InterPro" id="IPR011969">
    <property type="entry name" value="Clan_AA_Asp_peptidase_C"/>
</dbReference>
<dbReference type="InterPro" id="IPR034122">
    <property type="entry name" value="Retropepsin-like_bacterial"/>
</dbReference>
<organism evidence="1 2">
    <name type="scientific">Polaromonas eurypsychrophila</name>
    <dbReference type="NCBI Taxonomy" id="1614635"/>
    <lineage>
        <taxon>Bacteria</taxon>
        <taxon>Pseudomonadati</taxon>
        <taxon>Pseudomonadota</taxon>
        <taxon>Betaproteobacteria</taxon>
        <taxon>Burkholderiales</taxon>
        <taxon>Comamonadaceae</taxon>
        <taxon>Polaromonas</taxon>
    </lineage>
</organism>
<dbReference type="InterPro" id="IPR021109">
    <property type="entry name" value="Peptidase_aspartic_dom_sf"/>
</dbReference>
<keyword evidence="2" id="KW-1185">Reference proteome</keyword>
<evidence type="ECO:0008006" key="3">
    <source>
        <dbReference type="Google" id="ProtNLM"/>
    </source>
</evidence>
<dbReference type="AlphaFoldDB" id="A0A916WGS3"/>
<reference evidence="1" key="1">
    <citation type="journal article" date="2014" name="Int. J. Syst. Evol. Microbiol.">
        <title>Complete genome sequence of Corynebacterium casei LMG S-19264T (=DSM 44701T), isolated from a smear-ripened cheese.</title>
        <authorList>
            <consortium name="US DOE Joint Genome Institute (JGI-PGF)"/>
            <person name="Walter F."/>
            <person name="Albersmeier A."/>
            <person name="Kalinowski J."/>
            <person name="Ruckert C."/>
        </authorList>
    </citation>
    <scope>NUCLEOTIDE SEQUENCE</scope>
    <source>
        <strain evidence="1">CGMCC 1.15322</strain>
    </source>
</reference>
<reference evidence="1" key="2">
    <citation type="submission" date="2020-09" db="EMBL/GenBank/DDBJ databases">
        <authorList>
            <person name="Sun Q."/>
            <person name="Zhou Y."/>
        </authorList>
    </citation>
    <scope>NUCLEOTIDE SEQUENCE</scope>
    <source>
        <strain evidence="1">CGMCC 1.15322</strain>
    </source>
</reference>
<dbReference type="CDD" id="cd05483">
    <property type="entry name" value="retropepsin_like_bacteria"/>
    <property type="match status" value="1"/>
</dbReference>
<evidence type="ECO:0000313" key="1">
    <source>
        <dbReference type="EMBL" id="GGA97997.1"/>
    </source>
</evidence>
<dbReference type="EMBL" id="BMIG01000005">
    <property type="protein sequence ID" value="GGA97997.1"/>
    <property type="molecule type" value="Genomic_DNA"/>
</dbReference>
<gene>
    <name evidence="1" type="ORF">GCM10011496_18850</name>
</gene>
<dbReference type="GO" id="GO:0006508">
    <property type="term" value="P:proteolysis"/>
    <property type="evidence" value="ECO:0007669"/>
    <property type="project" value="InterPro"/>
</dbReference>